<feature type="transmembrane region" description="Helical" evidence="7">
    <location>
        <begin position="234"/>
        <end position="254"/>
    </location>
</feature>
<evidence type="ECO:0000256" key="3">
    <source>
        <dbReference type="ARBA" id="ARBA00022679"/>
    </source>
</evidence>
<name>A0A844X8D1_9SPHN</name>
<feature type="transmembrane region" description="Helical" evidence="7">
    <location>
        <begin position="33"/>
        <end position="49"/>
    </location>
</feature>
<comment type="subcellular location">
    <subcellularLocation>
        <location evidence="7">Cell membrane</location>
        <topology evidence="7">Multi-pass membrane protein</topology>
    </subcellularLocation>
</comment>
<dbReference type="HAMAP" id="MF_01147">
    <property type="entry name" value="Lgt"/>
    <property type="match status" value="1"/>
</dbReference>
<dbReference type="PANTHER" id="PTHR30589:SF0">
    <property type="entry name" value="PHOSPHATIDYLGLYCEROL--PROLIPOPROTEIN DIACYLGLYCERYL TRANSFERASE"/>
    <property type="match status" value="1"/>
</dbReference>
<dbReference type="UniPathway" id="UPA00664"/>
<reference evidence="8 9" key="1">
    <citation type="submission" date="2019-12" db="EMBL/GenBank/DDBJ databases">
        <authorList>
            <person name="Lee S.D."/>
        </authorList>
    </citation>
    <scope>NUCLEOTIDE SEQUENCE [LARGE SCALE GENOMIC DNA]</scope>
    <source>
        <strain evidence="8 9">GH3-10</strain>
    </source>
</reference>
<protein>
    <recommendedName>
        <fullName evidence="7">Phosphatidylglycerol--prolipoprotein diacylglyceryl transferase</fullName>
        <ecNumber evidence="7">2.5.1.145</ecNumber>
    </recommendedName>
</protein>
<comment type="function">
    <text evidence="7">Catalyzes the transfer of the diacylglyceryl group from phosphatidylglycerol to the sulfhydryl group of the N-terminal cysteine of a prolipoprotein, the first step in the formation of mature lipoproteins.</text>
</comment>
<keyword evidence="9" id="KW-1185">Reference proteome</keyword>
<dbReference type="PANTHER" id="PTHR30589">
    <property type="entry name" value="PROLIPOPROTEIN DIACYLGLYCERYL TRANSFERASE"/>
    <property type="match status" value="1"/>
</dbReference>
<dbReference type="RefSeq" id="WP_160484273.1">
    <property type="nucleotide sequence ID" value="NZ_WUBR01000001.1"/>
</dbReference>
<dbReference type="Pfam" id="PF01790">
    <property type="entry name" value="LGT"/>
    <property type="match status" value="1"/>
</dbReference>
<dbReference type="EMBL" id="WUBR01000001">
    <property type="protein sequence ID" value="MWV26597.1"/>
    <property type="molecule type" value="Genomic_DNA"/>
</dbReference>
<dbReference type="NCBIfam" id="TIGR00544">
    <property type="entry name" value="lgt"/>
    <property type="match status" value="1"/>
</dbReference>
<comment type="catalytic activity">
    <reaction evidence="7">
        <text>L-cysteinyl-[prolipoprotein] + a 1,2-diacyl-sn-glycero-3-phospho-(1'-sn-glycerol) = an S-1,2-diacyl-sn-glyceryl-L-cysteinyl-[prolipoprotein] + sn-glycerol 1-phosphate + H(+)</text>
        <dbReference type="Rhea" id="RHEA:56712"/>
        <dbReference type="Rhea" id="RHEA-COMP:14679"/>
        <dbReference type="Rhea" id="RHEA-COMP:14680"/>
        <dbReference type="ChEBI" id="CHEBI:15378"/>
        <dbReference type="ChEBI" id="CHEBI:29950"/>
        <dbReference type="ChEBI" id="CHEBI:57685"/>
        <dbReference type="ChEBI" id="CHEBI:64716"/>
        <dbReference type="ChEBI" id="CHEBI:140658"/>
        <dbReference type="EC" id="2.5.1.145"/>
    </reaction>
</comment>
<sequence>MVILDLLAATGGEVIRWQDLGLQTGIDLGFFELKYYSLAYLAGIILGYWHLSRMIKAPGAPMAQVHVDDLFFYCTLGIIIGGRLGYVTFYEPGHWTDFSGDGLISWKVLRLWDGGMSFHGGLVGVVAAIAFVSWRGGLPFIRVADYIAVNVGFGMMFGRLANFINGELWGRPASPDVPWAMTFCDQGRGPGGTCLSSLVPRHPSQLYQALGEGLLVVVIMLCLFWLTRARYRPAFLVGMFTTVISCARFVVEFFRQPDAQLTEFAARTGLSMGQWLTIPLILLGVGLVIYSLMRKPIASGAATSAPAARPAR</sequence>
<comment type="caution">
    <text evidence="8">The sequence shown here is derived from an EMBL/GenBank/DDBJ whole genome shotgun (WGS) entry which is preliminary data.</text>
</comment>
<proteinExistence type="inferred from homology"/>
<dbReference type="AlphaFoldDB" id="A0A844X8D1"/>
<gene>
    <name evidence="7" type="primary">lgt</name>
    <name evidence="8" type="ORF">GRF63_01645</name>
</gene>
<feature type="transmembrane region" description="Helical" evidence="7">
    <location>
        <begin position="274"/>
        <end position="293"/>
    </location>
</feature>
<dbReference type="EC" id="2.5.1.145" evidence="7"/>
<dbReference type="PROSITE" id="PS01311">
    <property type="entry name" value="LGT"/>
    <property type="match status" value="1"/>
</dbReference>
<feature type="binding site" evidence="7">
    <location>
        <position position="159"/>
    </location>
    <ligand>
        <name>a 1,2-diacyl-sn-glycero-3-phospho-(1'-sn-glycerol)</name>
        <dbReference type="ChEBI" id="CHEBI:64716"/>
    </ligand>
</feature>
<comment type="pathway">
    <text evidence="7">Protein modification; lipoprotein biosynthesis (diacylglyceryl transfer).</text>
</comment>
<feature type="transmembrane region" description="Helical" evidence="7">
    <location>
        <begin position="146"/>
        <end position="164"/>
    </location>
</feature>
<reference evidence="8 9" key="2">
    <citation type="submission" date="2020-02" db="EMBL/GenBank/DDBJ databases">
        <title>Erythrobacter dongmakensis sp. nov., isolated from a tidal mudflat.</title>
        <authorList>
            <person name="Kim I.S."/>
        </authorList>
    </citation>
    <scope>NUCLEOTIDE SEQUENCE [LARGE SCALE GENOMIC DNA]</scope>
    <source>
        <strain evidence="8 9">GH3-10</strain>
    </source>
</reference>
<keyword evidence="6 7" id="KW-0472">Membrane</keyword>
<comment type="similarity">
    <text evidence="1 7">Belongs to the Lgt family.</text>
</comment>
<dbReference type="Proteomes" id="UP000461409">
    <property type="component" value="Unassembled WGS sequence"/>
</dbReference>
<feature type="transmembrane region" description="Helical" evidence="7">
    <location>
        <begin position="116"/>
        <end position="134"/>
    </location>
</feature>
<keyword evidence="2 7" id="KW-1003">Cell membrane</keyword>
<keyword evidence="8" id="KW-0449">Lipoprotein</keyword>
<feature type="transmembrane region" description="Helical" evidence="7">
    <location>
        <begin position="70"/>
        <end position="89"/>
    </location>
</feature>
<evidence type="ECO:0000256" key="1">
    <source>
        <dbReference type="ARBA" id="ARBA00007150"/>
    </source>
</evidence>
<evidence type="ECO:0000256" key="4">
    <source>
        <dbReference type="ARBA" id="ARBA00022692"/>
    </source>
</evidence>
<evidence type="ECO:0000256" key="2">
    <source>
        <dbReference type="ARBA" id="ARBA00022475"/>
    </source>
</evidence>
<keyword evidence="4 7" id="KW-0812">Transmembrane</keyword>
<dbReference type="InterPro" id="IPR001640">
    <property type="entry name" value="Lgt"/>
</dbReference>
<keyword evidence="5 7" id="KW-1133">Transmembrane helix</keyword>
<evidence type="ECO:0000313" key="9">
    <source>
        <dbReference type="Proteomes" id="UP000461409"/>
    </source>
</evidence>
<dbReference type="GO" id="GO:0005886">
    <property type="term" value="C:plasma membrane"/>
    <property type="evidence" value="ECO:0007669"/>
    <property type="project" value="UniProtKB-SubCell"/>
</dbReference>
<accession>A0A844X8D1</accession>
<dbReference type="GO" id="GO:0008961">
    <property type="term" value="F:phosphatidylglycerol-prolipoprotein diacylglyceryl transferase activity"/>
    <property type="evidence" value="ECO:0007669"/>
    <property type="project" value="UniProtKB-UniRule"/>
</dbReference>
<organism evidence="8 9">
    <name type="scientific">Aurantiacibacter rhizosphaerae</name>
    <dbReference type="NCBI Taxonomy" id="2691582"/>
    <lineage>
        <taxon>Bacteria</taxon>
        <taxon>Pseudomonadati</taxon>
        <taxon>Pseudomonadota</taxon>
        <taxon>Alphaproteobacteria</taxon>
        <taxon>Sphingomonadales</taxon>
        <taxon>Erythrobacteraceae</taxon>
        <taxon>Aurantiacibacter</taxon>
    </lineage>
</organism>
<dbReference type="GO" id="GO:0042158">
    <property type="term" value="P:lipoprotein biosynthetic process"/>
    <property type="evidence" value="ECO:0007669"/>
    <property type="project" value="UniProtKB-UniRule"/>
</dbReference>
<evidence type="ECO:0000256" key="7">
    <source>
        <dbReference type="HAMAP-Rule" id="MF_01147"/>
    </source>
</evidence>
<keyword evidence="3 7" id="KW-0808">Transferase</keyword>
<feature type="transmembrane region" description="Helical" evidence="7">
    <location>
        <begin position="206"/>
        <end position="227"/>
    </location>
</feature>
<evidence type="ECO:0000313" key="8">
    <source>
        <dbReference type="EMBL" id="MWV26597.1"/>
    </source>
</evidence>
<evidence type="ECO:0000256" key="6">
    <source>
        <dbReference type="ARBA" id="ARBA00023136"/>
    </source>
</evidence>
<evidence type="ECO:0000256" key="5">
    <source>
        <dbReference type="ARBA" id="ARBA00022989"/>
    </source>
</evidence>